<evidence type="ECO:0000313" key="4">
    <source>
        <dbReference type="Proteomes" id="UP000571817"/>
    </source>
</evidence>
<dbReference type="RefSeq" id="WP_179478561.1">
    <property type="nucleotide sequence ID" value="NZ_JACCFW010000001.1"/>
</dbReference>
<accession>A0A853DE49</accession>
<sequence>MHEVTAWCAFLGAWLLVAGPILQASLELQELDVDVARSAMKGAADRVDEPDVSPWWWLIPPVGYVLHRRASGAYRQEVMRRLQPAELEVVFAFTNRATGWAMVAGGASLIGIHETFELVETLERPGWWTWPISVAMLAVAAAYTVERSRRGESILQRAAGSDPVATTPQESPDARRSD</sequence>
<dbReference type="EMBL" id="JACCFW010000001">
    <property type="protein sequence ID" value="NYJ73354.1"/>
    <property type="molecule type" value="Genomic_DNA"/>
</dbReference>
<evidence type="ECO:0000256" key="2">
    <source>
        <dbReference type="SAM" id="Phobius"/>
    </source>
</evidence>
<keyword evidence="2" id="KW-1133">Transmembrane helix</keyword>
<proteinExistence type="predicted"/>
<feature type="transmembrane region" description="Helical" evidence="2">
    <location>
        <begin position="127"/>
        <end position="145"/>
    </location>
</feature>
<comment type="caution">
    <text evidence="3">The sequence shown here is derived from an EMBL/GenBank/DDBJ whole genome shotgun (WGS) entry which is preliminary data.</text>
</comment>
<keyword evidence="2" id="KW-0472">Membrane</keyword>
<protein>
    <submittedName>
        <fullName evidence="3">Uncharacterized protein</fullName>
    </submittedName>
</protein>
<reference evidence="3 4" key="1">
    <citation type="submission" date="2020-07" db="EMBL/GenBank/DDBJ databases">
        <title>Sequencing the genomes of 1000 actinobacteria strains.</title>
        <authorList>
            <person name="Klenk H.-P."/>
        </authorList>
    </citation>
    <scope>NUCLEOTIDE SEQUENCE [LARGE SCALE GENOMIC DNA]</scope>
    <source>
        <strain evidence="3 4">DSM 29531</strain>
    </source>
</reference>
<organism evidence="3 4">
    <name type="scientific">Allobranchiibius huperziae</name>
    <dbReference type="NCBI Taxonomy" id="1874116"/>
    <lineage>
        <taxon>Bacteria</taxon>
        <taxon>Bacillati</taxon>
        <taxon>Actinomycetota</taxon>
        <taxon>Actinomycetes</taxon>
        <taxon>Micrococcales</taxon>
        <taxon>Dermacoccaceae</taxon>
        <taxon>Allobranchiibius</taxon>
    </lineage>
</organism>
<feature type="region of interest" description="Disordered" evidence="1">
    <location>
        <begin position="154"/>
        <end position="178"/>
    </location>
</feature>
<dbReference type="AlphaFoldDB" id="A0A853DE49"/>
<keyword evidence="4" id="KW-1185">Reference proteome</keyword>
<keyword evidence="2" id="KW-0812">Transmembrane</keyword>
<name>A0A853DE49_9MICO</name>
<evidence type="ECO:0000313" key="3">
    <source>
        <dbReference type="EMBL" id="NYJ73354.1"/>
    </source>
</evidence>
<gene>
    <name evidence="3" type="ORF">HNR15_000317</name>
</gene>
<dbReference type="Proteomes" id="UP000571817">
    <property type="component" value="Unassembled WGS sequence"/>
</dbReference>
<evidence type="ECO:0000256" key="1">
    <source>
        <dbReference type="SAM" id="MobiDB-lite"/>
    </source>
</evidence>